<dbReference type="PANTHER" id="PTHR46383:SF3">
    <property type="entry name" value="ASPARTATE AMINOTRANSFERASE-RELATED"/>
    <property type="match status" value="1"/>
</dbReference>
<comment type="cofactor">
    <cofactor evidence="1 6">
        <name>pyridoxal 5'-phosphate</name>
        <dbReference type="ChEBI" id="CHEBI:597326"/>
    </cofactor>
</comment>
<gene>
    <name evidence="8" type="ORF">P0Y48_00165</name>
</gene>
<keyword evidence="3 6" id="KW-0032">Aminotransferase</keyword>
<dbReference type="InterPro" id="IPR004839">
    <property type="entry name" value="Aminotransferase_I/II_large"/>
</dbReference>
<evidence type="ECO:0000259" key="7">
    <source>
        <dbReference type="Pfam" id="PF00155"/>
    </source>
</evidence>
<sequence length="399" mass="43025">MPHLSPHVAHVPGSGIRRLFEIALTLDDVTFLAVGEPDLPVADHIATAAKTAWDAGDTNYTANGGIPPLRRAFAQRFAHDRGVALDPERVWATVGGTQALHQALGLMLDPGDEVLVPDPGYTTFSMSPRMLSAVPVAYPLREEAAFLPELDVLERLVTPRTRVIIVNSPSNPLGTTLDEERARGILDFARRHDLWVLSDEVYAELTWDGPHVSLTALDTRETGGERVVGVFSLSKTYAMTGIRVGFLVAPRDWEGPLRSAQEAMISCLNAPAQHAAIAALAGSQNGVADARSHYRDNLRAATDLLDARGIRYLEPSGAFYLWIDVRHASGGDVAAWTEDFLRRERVAVAPGSAFGPSGEGWIRVCVAASRTDLLHGLSLLPSPHPTEAVVAGPVRSARI</sequence>
<accession>A0AAJ5W0J0</accession>
<dbReference type="EMBL" id="CP119321">
    <property type="protein sequence ID" value="WEK13659.1"/>
    <property type="molecule type" value="Genomic_DNA"/>
</dbReference>
<evidence type="ECO:0000256" key="5">
    <source>
        <dbReference type="ARBA" id="ARBA00022898"/>
    </source>
</evidence>
<evidence type="ECO:0000256" key="6">
    <source>
        <dbReference type="RuleBase" id="RU000481"/>
    </source>
</evidence>
<dbReference type="InterPro" id="IPR004838">
    <property type="entry name" value="NHTrfase_class1_PyrdxlP-BS"/>
</dbReference>
<organism evidence="8 9">
    <name type="scientific">Candidatus Microbacterium phytovorans</name>
    <dbReference type="NCBI Taxonomy" id="3121374"/>
    <lineage>
        <taxon>Bacteria</taxon>
        <taxon>Bacillati</taxon>
        <taxon>Actinomycetota</taxon>
        <taxon>Actinomycetes</taxon>
        <taxon>Micrococcales</taxon>
        <taxon>Microbacteriaceae</taxon>
        <taxon>Microbacterium</taxon>
    </lineage>
</organism>
<dbReference type="InterPro" id="IPR015421">
    <property type="entry name" value="PyrdxlP-dep_Trfase_major"/>
</dbReference>
<dbReference type="Gene3D" id="3.90.1150.10">
    <property type="entry name" value="Aspartate Aminotransferase, domain 1"/>
    <property type="match status" value="1"/>
</dbReference>
<keyword evidence="5" id="KW-0663">Pyridoxal phosphate</keyword>
<dbReference type="GO" id="GO:0008483">
    <property type="term" value="F:transaminase activity"/>
    <property type="evidence" value="ECO:0007669"/>
    <property type="project" value="UniProtKB-KW"/>
</dbReference>
<protein>
    <recommendedName>
        <fullName evidence="6">Aminotransferase</fullName>
        <ecNumber evidence="6">2.6.1.-</ecNumber>
    </recommendedName>
</protein>
<reference evidence="8" key="1">
    <citation type="submission" date="2023-03" db="EMBL/GenBank/DDBJ databases">
        <title>Andean soil-derived lignocellulolytic bacterial consortium as a source of novel taxa and putative plastic-active enzymes.</title>
        <authorList>
            <person name="Diaz-Garcia L."/>
            <person name="Chuvochina M."/>
            <person name="Feuerriegel G."/>
            <person name="Bunk B."/>
            <person name="Sproer C."/>
            <person name="Streit W.R."/>
            <person name="Rodriguez L.M."/>
            <person name="Overmann J."/>
            <person name="Jimenez D.J."/>
        </authorList>
    </citation>
    <scope>NUCLEOTIDE SEQUENCE</scope>
    <source>
        <strain evidence="8">MAG 4610</strain>
    </source>
</reference>
<evidence type="ECO:0000313" key="8">
    <source>
        <dbReference type="EMBL" id="WEK13659.1"/>
    </source>
</evidence>
<dbReference type="PROSITE" id="PS00105">
    <property type="entry name" value="AA_TRANSFER_CLASS_1"/>
    <property type="match status" value="1"/>
</dbReference>
<dbReference type="Proteomes" id="UP001213972">
    <property type="component" value="Chromosome"/>
</dbReference>
<feature type="domain" description="Aminotransferase class I/classII large" evidence="7">
    <location>
        <begin position="28"/>
        <end position="370"/>
    </location>
</feature>
<dbReference type="Pfam" id="PF00155">
    <property type="entry name" value="Aminotran_1_2"/>
    <property type="match status" value="1"/>
</dbReference>
<dbReference type="GO" id="GO:0030170">
    <property type="term" value="F:pyridoxal phosphate binding"/>
    <property type="evidence" value="ECO:0007669"/>
    <property type="project" value="InterPro"/>
</dbReference>
<evidence type="ECO:0000256" key="3">
    <source>
        <dbReference type="ARBA" id="ARBA00022576"/>
    </source>
</evidence>
<evidence type="ECO:0000256" key="2">
    <source>
        <dbReference type="ARBA" id="ARBA00007441"/>
    </source>
</evidence>
<dbReference type="GO" id="GO:0006520">
    <property type="term" value="P:amino acid metabolic process"/>
    <property type="evidence" value="ECO:0007669"/>
    <property type="project" value="InterPro"/>
</dbReference>
<dbReference type="InterPro" id="IPR050596">
    <property type="entry name" value="AspAT/PAT-like"/>
</dbReference>
<dbReference type="InterPro" id="IPR015422">
    <property type="entry name" value="PyrdxlP-dep_Trfase_small"/>
</dbReference>
<keyword evidence="4 6" id="KW-0808">Transferase</keyword>
<dbReference type="InterPro" id="IPR015424">
    <property type="entry name" value="PyrdxlP-dep_Trfase"/>
</dbReference>
<evidence type="ECO:0000256" key="4">
    <source>
        <dbReference type="ARBA" id="ARBA00022679"/>
    </source>
</evidence>
<dbReference type="EC" id="2.6.1.-" evidence="6"/>
<dbReference type="PANTHER" id="PTHR46383">
    <property type="entry name" value="ASPARTATE AMINOTRANSFERASE"/>
    <property type="match status" value="1"/>
</dbReference>
<evidence type="ECO:0000313" key="9">
    <source>
        <dbReference type="Proteomes" id="UP001213972"/>
    </source>
</evidence>
<dbReference type="PRINTS" id="PR00753">
    <property type="entry name" value="ACCSYNTHASE"/>
</dbReference>
<dbReference type="AlphaFoldDB" id="A0AAJ5W0J0"/>
<comment type="similarity">
    <text evidence="2 6">Belongs to the class-I pyridoxal-phosphate-dependent aminotransferase family.</text>
</comment>
<evidence type="ECO:0000256" key="1">
    <source>
        <dbReference type="ARBA" id="ARBA00001933"/>
    </source>
</evidence>
<dbReference type="Gene3D" id="3.40.640.10">
    <property type="entry name" value="Type I PLP-dependent aspartate aminotransferase-like (Major domain)"/>
    <property type="match status" value="1"/>
</dbReference>
<dbReference type="CDD" id="cd00609">
    <property type="entry name" value="AAT_like"/>
    <property type="match status" value="1"/>
</dbReference>
<name>A0AAJ5W0J0_9MICO</name>
<dbReference type="SUPFAM" id="SSF53383">
    <property type="entry name" value="PLP-dependent transferases"/>
    <property type="match status" value="1"/>
</dbReference>
<proteinExistence type="inferred from homology"/>